<dbReference type="RefSeq" id="WP_171627465.1">
    <property type="nucleotide sequence ID" value="NZ_JABBPG010000009.1"/>
</dbReference>
<evidence type="ECO:0000313" key="2">
    <source>
        <dbReference type="Proteomes" id="UP000586305"/>
    </source>
</evidence>
<comment type="caution">
    <text evidence="1">The sequence shown here is derived from an EMBL/GenBank/DDBJ whole genome shotgun (WGS) entry which is preliminary data.</text>
</comment>
<keyword evidence="2" id="KW-1185">Reference proteome</keyword>
<protein>
    <recommendedName>
        <fullName evidence="3">Polyketide cyclase/dehydrase/lipid transport protein</fullName>
    </recommendedName>
</protein>
<dbReference type="EMBL" id="JABBPG010000009">
    <property type="protein sequence ID" value="NOU52406.1"/>
    <property type="molecule type" value="Genomic_DNA"/>
</dbReference>
<evidence type="ECO:0008006" key="3">
    <source>
        <dbReference type="Google" id="ProtNLM"/>
    </source>
</evidence>
<dbReference type="AlphaFoldDB" id="A0A849VGJ5"/>
<organism evidence="1 2">
    <name type="scientific">Pseudoalteromonas caenipelagi</name>
    <dbReference type="NCBI Taxonomy" id="2726988"/>
    <lineage>
        <taxon>Bacteria</taxon>
        <taxon>Pseudomonadati</taxon>
        <taxon>Pseudomonadota</taxon>
        <taxon>Gammaproteobacteria</taxon>
        <taxon>Alteromonadales</taxon>
        <taxon>Pseudoalteromonadaceae</taxon>
        <taxon>Pseudoalteromonas</taxon>
    </lineage>
</organism>
<proteinExistence type="predicted"/>
<gene>
    <name evidence="1" type="ORF">HG263_17935</name>
</gene>
<name>A0A849VGJ5_9GAMM</name>
<sequence length="135" mass="15860">MQLLNLLISLPKSSDFTLDALSDCVQLRRIFNAHFKELPAQDGLRRRHVTMRGHQFIEVITQQTPQHLCYRIQGYGPIKNHRGEITLTSTATDLQLHYQIFGFSNTWLPSWLLKIVLFVDFSLAARRLRKLYHER</sequence>
<reference evidence="1 2" key="1">
    <citation type="submission" date="2020-04" db="EMBL/GenBank/DDBJ databases">
        <title>Pseudoalteromonas caenipelagi sp. nov., isolated from a tidal flat.</title>
        <authorList>
            <person name="Park S."/>
            <person name="Yoon J.-H."/>
        </authorList>
    </citation>
    <scope>NUCLEOTIDE SEQUENCE [LARGE SCALE GENOMIC DNA]</scope>
    <source>
        <strain evidence="1 2">JBTF-M23</strain>
    </source>
</reference>
<accession>A0A849VGJ5</accession>
<dbReference type="SUPFAM" id="SSF55961">
    <property type="entry name" value="Bet v1-like"/>
    <property type="match status" value="1"/>
</dbReference>
<evidence type="ECO:0000313" key="1">
    <source>
        <dbReference type="EMBL" id="NOU52406.1"/>
    </source>
</evidence>
<dbReference type="Proteomes" id="UP000586305">
    <property type="component" value="Unassembled WGS sequence"/>
</dbReference>